<dbReference type="GO" id="GO:0055085">
    <property type="term" value="P:transmembrane transport"/>
    <property type="evidence" value="ECO:0007669"/>
    <property type="project" value="InterPro"/>
</dbReference>
<feature type="transmembrane region" description="Helical" evidence="8">
    <location>
        <begin position="197"/>
        <end position="214"/>
    </location>
</feature>
<evidence type="ECO:0000256" key="4">
    <source>
        <dbReference type="ARBA" id="ARBA00022692"/>
    </source>
</evidence>
<evidence type="ECO:0000256" key="8">
    <source>
        <dbReference type="SAM" id="Phobius"/>
    </source>
</evidence>
<evidence type="ECO:0000256" key="2">
    <source>
        <dbReference type="ARBA" id="ARBA00008034"/>
    </source>
</evidence>
<evidence type="ECO:0000256" key="3">
    <source>
        <dbReference type="ARBA" id="ARBA00022496"/>
    </source>
</evidence>
<dbReference type="InterPro" id="IPR037294">
    <property type="entry name" value="ABC_BtuC-like"/>
</dbReference>
<keyword evidence="3" id="KW-0406">Ion transport</keyword>
<feature type="transmembrane region" description="Helical" evidence="8">
    <location>
        <begin position="221"/>
        <end position="243"/>
    </location>
</feature>
<keyword evidence="6 8" id="KW-0472">Membrane</keyword>
<dbReference type="InterPro" id="IPR001626">
    <property type="entry name" value="ABC_TroCD"/>
</dbReference>
<keyword evidence="4 7" id="KW-0812">Transmembrane</keyword>
<keyword evidence="5 8" id="KW-1133">Transmembrane helix</keyword>
<gene>
    <name evidence="10" type="ORF">B6C91_03220</name>
    <name evidence="9" type="ORF">B6D08_00650</name>
</gene>
<feature type="transmembrane region" description="Helical" evidence="8">
    <location>
        <begin position="135"/>
        <end position="153"/>
    </location>
</feature>
<keyword evidence="11" id="KW-1185">Reference proteome</keyword>
<dbReference type="GO" id="GO:0006826">
    <property type="term" value="P:iron ion transport"/>
    <property type="evidence" value="ECO:0007669"/>
    <property type="project" value="UniProtKB-KW"/>
</dbReference>
<dbReference type="EMBL" id="NART01000008">
    <property type="protein sequence ID" value="OTQ11214.1"/>
    <property type="molecule type" value="Genomic_DNA"/>
</dbReference>
<keyword evidence="3" id="KW-0410">Iron transport</keyword>
<evidence type="ECO:0000313" key="9">
    <source>
        <dbReference type="EMBL" id="OTQ01742.1"/>
    </source>
</evidence>
<reference evidence="11 12" key="1">
    <citation type="submission" date="2017-03" db="EMBL/GenBank/DDBJ databases">
        <title>Comparative genomics of honeybee gut symbionts reveal geographically distinct and subgroup specific antibiotic resistance.</title>
        <authorList>
            <person name="Ludvigsen J."/>
            <person name="Porcellato D."/>
            <person name="Labee-Lund T.M."/>
            <person name="Amdam G.V."/>
            <person name="Rudi K."/>
        </authorList>
    </citation>
    <scope>NUCLEOTIDE SEQUENCE [LARGE SCALE GENOMIC DNA]</scope>
    <source>
        <strain evidence="9 12">A-7-12</strain>
        <strain evidence="10 11">A-9-12</strain>
    </source>
</reference>
<feature type="transmembrane region" description="Helical" evidence="8">
    <location>
        <begin position="67"/>
        <end position="86"/>
    </location>
</feature>
<organism evidence="9 12">
    <name type="scientific">Gilliamella apicola</name>
    <dbReference type="NCBI Taxonomy" id="1196095"/>
    <lineage>
        <taxon>Bacteria</taxon>
        <taxon>Pseudomonadati</taxon>
        <taxon>Pseudomonadota</taxon>
        <taxon>Gammaproteobacteria</taxon>
        <taxon>Orbales</taxon>
        <taxon>Orbaceae</taxon>
        <taxon>Gilliamella</taxon>
    </lineage>
</organism>
<keyword evidence="7" id="KW-0813">Transport</keyword>
<feature type="transmembrane region" description="Helical" evidence="8">
    <location>
        <begin position="93"/>
        <end position="115"/>
    </location>
</feature>
<evidence type="ECO:0000313" key="12">
    <source>
        <dbReference type="Proteomes" id="UP000194977"/>
    </source>
</evidence>
<feature type="transmembrane region" description="Helical" evidence="8">
    <location>
        <begin position="249"/>
        <end position="267"/>
    </location>
</feature>
<dbReference type="AlphaFoldDB" id="A0A242NLX9"/>
<feature type="transmembrane region" description="Helical" evidence="8">
    <location>
        <begin position="13"/>
        <end position="35"/>
    </location>
</feature>
<name>A0A242NLX9_9GAMM</name>
<evidence type="ECO:0000313" key="10">
    <source>
        <dbReference type="EMBL" id="OTQ11214.1"/>
    </source>
</evidence>
<protein>
    <recommendedName>
        <fullName evidence="13">Metal ABC transporter permease</fullName>
    </recommendedName>
</protein>
<dbReference type="RefSeq" id="WP_086271783.1">
    <property type="nucleotide sequence ID" value="NZ_MZNE01000013.1"/>
</dbReference>
<evidence type="ECO:0008006" key="13">
    <source>
        <dbReference type="Google" id="ProtNLM"/>
    </source>
</evidence>
<dbReference type="GO" id="GO:0071281">
    <property type="term" value="P:cellular response to iron ion"/>
    <property type="evidence" value="ECO:0007669"/>
    <property type="project" value="UniProtKB-ARBA"/>
</dbReference>
<dbReference type="EMBL" id="NARP01000001">
    <property type="protein sequence ID" value="OTQ01742.1"/>
    <property type="molecule type" value="Genomic_DNA"/>
</dbReference>
<accession>A0A242NLX9</accession>
<dbReference type="Proteomes" id="UP000194977">
    <property type="component" value="Unassembled WGS sequence"/>
</dbReference>
<dbReference type="Pfam" id="PF00950">
    <property type="entry name" value="ABC-3"/>
    <property type="match status" value="1"/>
</dbReference>
<dbReference type="FunFam" id="1.10.3470.10:FF:000003">
    <property type="entry name" value="Iron ABC transporter permease SitD"/>
    <property type="match status" value="1"/>
</dbReference>
<evidence type="ECO:0000313" key="11">
    <source>
        <dbReference type="Proteomes" id="UP000194800"/>
    </source>
</evidence>
<evidence type="ECO:0000256" key="5">
    <source>
        <dbReference type="ARBA" id="ARBA00022989"/>
    </source>
</evidence>
<keyword evidence="3" id="KW-0408">Iron</keyword>
<dbReference type="Proteomes" id="UP000194800">
    <property type="component" value="Unassembled WGS sequence"/>
</dbReference>
<comment type="subcellular location">
    <subcellularLocation>
        <location evidence="7">Cell membrane</location>
        <topology evidence="7">Multi-pass membrane protein</topology>
    </subcellularLocation>
    <subcellularLocation>
        <location evidence="1">Membrane</location>
        <topology evidence="1">Multi-pass membrane protein</topology>
    </subcellularLocation>
</comment>
<dbReference type="PANTHER" id="PTHR30477:SF13">
    <property type="entry name" value="IRON TRANSPORT SYSTEM MEMBRANE PROTEIN HI_0360-RELATED"/>
    <property type="match status" value="1"/>
</dbReference>
<evidence type="ECO:0000256" key="6">
    <source>
        <dbReference type="ARBA" id="ARBA00023136"/>
    </source>
</evidence>
<dbReference type="GO" id="GO:0043190">
    <property type="term" value="C:ATP-binding cassette (ABC) transporter complex"/>
    <property type="evidence" value="ECO:0007669"/>
    <property type="project" value="InterPro"/>
</dbReference>
<dbReference type="CDD" id="cd06550">
    <property type="entry name" value="TM_ABC_iron-siderophores_like"/>
    <property type="match status" value="1"/>
</dbReference>
<feature type="transmembrane region" description="Helical" evidence="8">
    <location>
        <begin position="174"/>
        <end position="191"/>
    </location>
</feature>
<dbReference type="PANTHER" id="PTHR30477">
    <property type="entry name" value="ABC-TRANSPORTER METAL-BINDING PROTEIN"/>
    <property type="match status" value="1"/>
</dbReference>
<dbReference type="GO" id="GO:0010043">
    <property type="term" value="P:response to zinc ion"/>
    <property type="evidence" value="ECO:0007669"/>
    <property type="project" value="TreeGrafter"/>
</dbReference>
<dbReference type="SUPFAM" id="SSF81345">
    <property type="entry name" value="ABC transporter involved in vitamin B12 uptake, BtuC"/>
    <property type="match status" value="1"/>
</dbReference>
<dbReference type="OrthoDB" id="9804300at2"/>
<evidence type="ECO:0000256" key="7">
    <source>
        <dbReference type="RuleBase" id="RU003943"/>
    </source>
</evidence>
<dbReference type="Gene3D" id="1.10.3470.10">
    <property type="entry name" value="ABC transporter involved in vitamin B12 uptake, BtuC"/>
    <property type="match status" value="1"/>
</dbReference>
<proteinExistence type="inferred from homology"/>
<evidence type="ECO:0000256" key="1">
    <source>
        <dbReference type="ARBA" id="ARBA00004141"/>
    </source>
</evidence>
<sequence>MMELLLEPFTYDFMLKAIWVSSIVGAACAFLSAFLMLKGWSLMGDALSHSVVSGVAGAYALGLPYSVGAFFTGLLAALSITIIRAITRLKEDAIIGFIFSTFFAIGLLIISLNPTSVNAQTIIFGNILGIDDSDMWQVQIIILVSLVLLLLFWKDLLVVFFDEIHARSIGLKPLHLKILFFTILSACTVAALQTVGAILVIAMVVTPGATAYLLTNRFSRLLIISVVIGASTSAIGAWFSYFLNGETGGVIVTLQTLVFIVVFLFAPKQGLISNRLRIRQSRLNNRADI</sequence>
<comment type="similarity">
    <text evidence="2 7">Belongs to the ABC-3 integral membrane protein family.</text>
</comment>
<comment type="caution">
    <text evidence="9">The sequence shown here is derived from an EMBL/GenBank/DDBJ whole genome shotgun (WGS) entry which is preliminary data.</text>
</comment>